<feature type="compositionally biased region" description="Low complexity" evidence="6">
    <location>
        <begin position="187"/>
        <end position="216"/>
    </location>
</feature>
<dbReference type="GO" id="GO:0005634">
    <property type="term" value="C:nucleus"/>
    <property type="evidence" value="ECO:0007669"/>
    <property type="project" value="UniProtKB-SubCell"/>
</dbReference>
<proteinExistence type="inferred from homology"/>
<dbReference type="SUPFAM" id="SSF47459">
    <property type="entry name" value="HLH, helix-loop-helix DNA-binding domain"/>
    <property type="match status" value="1"/>
</dbReference>
<keyword evidence="5" id="KW-0539">Nucleus</keyword>
<dbReference type="InterPro" id="IPR011598">
    <property type="entry name" value="bHLH_dom"/>
</dbReference>
<dbReference type="EMBL" id="LR862147">
    <property type="protein sequence ID" value="CAD1828151.1"/>
    <property type="molecule type" value="Genomic_DNA"/>
</dbReference>
<comment type="subcellular location">
    <subcellularLocation>
        <location evidence="1">Nucleus</location>
    </subcellularLocation>
</comment>
<gene>
    <name evidence="8" type="ORF">CB5_LOCUS11362</name>
</gene>
<name>A0A6V7PBF0_ANACO</name>
<evidence type="ECO:0000256" key="2">
    <source>
        <dbReference type="ARBA" id="ARBA00005510"/>
    </source>
</evidence>
<dbReference type="AlphaFoldDB" id="A0A6V7PBF0"/>
<dbReference type="Gene3D" id="4.10.280.10">
    <property type="entry name" value="Helix-loop-helix DNA-binding domain"/>
    <property type="match status" value="1"/>
</dbReference>
<evidence type="ECO:0000256" key="4">
    <source>
        <dbReference type="ARBA" id="ARBA00023163"/>
    </source>
</evidence>
<dbReference type="GO" id="GO:0003700">
    <property type="term" value="F:DNA-binding transcription factor activity"/>
    <property type="evidence" value="ECO:0007669"/>
    <property type="project" value="InterPro"/>
</dbReference>
<organism evidence="8">
    <name type="scientific">Ananas comosus var. bracteatus</name>
    <name type="common">red pineapple</name>
    <dbReference type="NCBI Taxonomy" id="296719"/>
    <lineage>
        <taxon>Eukaryota</taxon>
        <taxon>Viridiplantae</taxon>
        <taxon>Streptophyta</taxon>
        <taxon>Embryophyta</taxon>
        <taxon>Tracheophyta</taxon>
        <taxon>Spermatophyta</taxon>
        <taxon>Magnoliopsida</taxon>
        <taxon>Liliopsida</taxon>
        <taxon>Poales</taxon>
        <taxon>Bromeliaceae</taxon>
        <taxon>Bromelioideae</taxon>
        <taxon>Ananas</taxon>
    </lineage>
</organism>
<dbReference type="FunFam" id="4.10.280.10:FF:000004">
    <property type="entry name" value="Basic helix-loop-helix transcription factor"/>
    <property type="match status" value="1"/>
</dbReference>
<evidence type="ECO:0000256" key="5">
    <source>
        <dbReference type="ARBA" id="ARBA00023242"/>
    </source>
</evidence>
<dbReference type="PANTHER" id="PTHR46807:SF7">
    <property type="entry name" value="BHLH DOMAIN-CONTAINING PROTEIN"/>
    <property type="match status" value="1"/>
</dbReference>
<protein>
    <recommendedName>
        <fullName evidence="7">BHLH domain-containing protein</fullName>
    </recommendedName>
</protein>
<feature type="domain" description="BHLH" evidence="7">
    <location>
        <begin position="254"/>
        <end position="303"/>
    </location>
</feature>
<evidence type="ECO:0000256" key="3">
    <source>
        <dbReference type="ARBA" id="ARBA00023015"/>
    </source>
</evidence>
<dbReference type="PROSITE" id="PS50888">
    <property type="entry name" value="BHLH"/>
    <property type="match status" value="1"/>
</dbReference>
<evidence type="ECO:0000256" key="6">
    <source>
        <dbReference type="SAM" id="MobiDB-lite"/>
    </source>
</evidence>
<feature type="region of interest" description="Disordered" evidence="6">
    <location>
        <begin position="187"/>
        <end position="267"/>
    </location>
</feature>
<feature type="compositionally biased region" description="Basic and acidic residues" evidence="6">
    <location>
        <begin position="243"/>
        <end position="265"/>
    </location>
</feature>
<keyword evidence="4" id="KW-0804">Transcription</keyword>
<evidence type="ECO:0000259" key="7">
    <source>
        <dbReference type="PROSITE" id="PS50888"/>
    </source>
</evidence>
<dbReference type="InterPro" id="IPR036638">
    <property type="entry name" value="HLH_DNA-bd_sf"/>
</dbReference>
<dbReference type="InterPro" id="IPR044273">
    <property type="entry name" value="PIF3-like"/>
</dbReference>
<dbReference type="GO" id="GO:0046983">
    <property type="term" value="F:protein dimerization activity"/>
    <property type="evidence" value="ECO:0007669"/>
    <property type="project" value="InterPro"/>
</dbReference>
<comment type="similarity">
    <text evidence="2">Belongs to the bHLH protein family.</text>
</comment>
<evidence type="ECO:0000313" key="8">
    <source>
        <dbReference type="EMBL" id="CAD1828151.1"/>
    </source>
</evidence>
<feature type="compositionally biased region" description="Acidic residues" evidence="6">
    <location>
        <begin position="226"/>
        <end position="240"/>
    </location>
</feature>
<dbReference type="SMART" id="SM00353">
    <property type="entry name" value="HLH"/>
    <property type="match status" value="1"/>
</dbReference>
<dbReference type="InterPro" id="IPR047265">
    <property type="entry name" value="PIF1-like_bHLH"/>
</dbReference>
<accession>A0A6V7PBF0</accession>
<dbReference type="CDD" id="cd11445">
    <property type="entry name" value="bHLH_AtPIF_like"/>
    <property type="match status" value="1"/>
</dbReference>
<dbReference type="Pfam" id="PF00010">
    <property type="entry name" value="HLH"/>
    <property type="match status" value="1"/>
</dbReference>
<evidence type="ECO:0000256" key="1">
    <source>
        <dbReference type="ARBA" id="ARBA00004123"/>
    </source>
</evidence>
<keyword evidence="3" id="KW-0805">Transcription regulation</keyword>
<dbReference type="PANTHER" id="PTHR46807">
    <property type="entry name" value="TRANSCRIPTION FACTOR PIF3"/>
    <property type="match status" value="1"/>
</dbReference>
<reference evidence="8" key="1">
    <citation type="submission" date="2020-07" db="EMBL/GenBank/DDBJ databases">
        <authorList>
            <person name="Lin J."/>
        </authorList>
    </citation>
    <scope>NUCLEOTIDE SEQUENCE</scope>
</reference>
<sequence>MEENSRSFSDLLAKPNQTKPIRPDNELVELLCHNGQIVLHNQTHRKSPPPCIDFRQSQNHKSVLKSEITNVNANNLAQEDETMSWFQYPIDDPLERDFYAEFFELPNGGFNDNSLGKEKCAETENESNAVNLGSGVQVGGGGECSSIMTIGSSICGSNQVPTQVEGSNLHHLNTAKLPIEANNYNSSTHEATATSSSGGSGCSIGITQQQSISNQGTKRKERSTEESESQSEEAEQESIEANEPMKESASRRSRAAEVHNLSERRRRDRINKKMKALQELIPNCNKTDKASMLDEAIGYLKSLQLQVQMMWMGSGMAQMMFPGVHQFMPHATMGMNPASMPSMHYPVQMPAVPFCSSESFPNQMQNINFPGLNSMQVTNFCVNGACSLQSNQISVLPSYNLSHAIGEFPTENVRDDKSSERKN</sequence>
<feature type="region of interest" description="Disordered" evidence="6">
    <location>
        <begin position="1"/>
        <end position="20"/>
    </location>
</feature>